<dbReference type="InterPro" id="IPR024949">
    <property type="entry name" value="Bet_v_I_allergen"/>
</dbReference>
<dbReference type="GO" id="GO:0005634">
    <property type="term" value="C:nucleus"/>
    <property type="evidence" value="ECO:0007669"/>
    <property type="project" value="TreeGrafter"/>
</dbReference>
<dbReference type="PANTHER" id="PTHR31213">
    <property type="entry name" value="OS08G0374000 PROTEIN-RELATED"/>
    <property type="match status" value="1"/>
</dbReference>
<evidence type="ECO:0000259" key="2">
    <source>
        <dbReference type="SMART" id="SM01037"/>
    </source>
</evidence>
<evidence type="ECO:0000313" key="4">
    <source>
        <dbReference type="Proteomes" id="UP001206925"/>
    </source>
</evidence>
<dbReference type="Proteomes" id="UP001206925">
    <property type="component" value="Unassembled WGS sequence"/>
</dbReference>
<dbReference type="Gene3D" id="3.30.530.20">
    <property type="match status" value="1"/>
</dbReference>
<dbReference type="GO" id="GO:0009738">
    <property type="term" value="P:abscisic acid-activated signaling pathway"/>
    <property type="evidence" value="ECO:0007669"/>
    <property type="project" value="InterPro"/>
</dbReference>
<dbReference type="EMBL" id="JAMZMK010009394">
    <property type="protein sequence ID" value="KAI7736020.1"/>
    <property type="molecule type" value="Genomic_DNA"/>
</dbReference>
<name>A0AAD5C6Q3_AMBAR</name>
<dbReference type="InterPro" id="IPR000916">
    <property type="entry name" value="Bet_v_I/MLP"/>
</dbReference>
<comment type="similarity">
    <text evidence="1">Belongs to the BetVI family.</text>
</comment>
<dbReference type="PRINTS" id="PR00634">
    <property type="entry name" value="BETALLERGEN"/>
</dbReference>
<dbReference type="FunFam" id="3.30.530.20:FF:000007">
    <property type="entry name" value="Major pollen allergen Bet v 1-A"/>
    <property type="match status" value="1"/>
</dbReference>
<dbReference type="CDD" id="cd07816">
    <property type="entry name" value="Bet_v1-like"/>
    <property type="match status" value="1"/>
</dbReference>
<accession>A0AAD5C6Q3</accession>
<proteinExistence type="inferred from homology"/>
<evidence type="ECO:0000313" key="3">
    <source>
        <dbReference type="EMBL" id="KAI7736020.1"/>
    </source>
</evidence>
<gene>
    <name evidence="3" type="ORF">M8C21_003672</name>
</gene>
<dbReference type="InterPro" id="IPR023393">
    <property type="entry name" value="START-like_dom_sf"/>
</dbReference>
<organism evidence="3 4">
    <name type="scientific">Ambrosia artemisiifolia</name>
    <name type="common">Common ragweed</name>
    <dbReference type="NCBI Taxonomy" id="4212"/>
    <lineage>
        <taxon>Eukaryota</taxon>
        <taxon>Viridiplantae</taxon>
        <taxon>Streptophyta</taxon>
        <taxon>Embryophyta</taxon>
        <taxon>Tracheophyta</taxon>
        <taxon>Spermatophyta</taxon>
        <taxon>Magnoliopsida</taxon>
        <taxon>eudicotyledons</taxon>
        <taxon>Gunneridae</taxon>
        <taxon>Pentapetalae</taxon>
        <taxon>asterids</taxon>
        <taxon>campanulids</taxon>
        <taxon>Asterales</taxon>
        <taxon>Asteraceae</taxon>
        <taxon>Asteroideae</taxon>
        <taxon>Heliantheae alliance</taxon>
        <taxon>Heliantheae</taxon>
        <taxon>Ambrosia</taxon>
    </lineage>
</organism>
<dbReference type="GO" id="GO:0038023">
    <property type="term" value="F:signaling receptor activity"/>
    <property type="evidence" value="ECO:0007669"/>
    <property type="project" value="InterPro"/>
</dbReference>
<comment type="caution">
    <text evidence="3">The sequence shown here is derived from an EMBL/GenBank/DDBJ whole genome shotgun (WGS) entry which is preliminary data.</text>
</comment>
<dbReference type="GO" id="GO:0004864">
    <property type="term" value="F:protein phosphatase inhibitor activity"/>
    <property type="evidence" value="ECO:0007669"/>
    <property type="project" value="InterPro"/>
</dbReference>
<protein>
    <recommendedName>
        <fullName evidence="2">Bet v I/Major latex protein domain-containing protein</fullName>
    </recommendedName>
</protein>
<keyword evidence="4" id="KW-1185">Reference proteome</keyword>
<sequence length="155" mass="17064">MTSVTFEIEVASQLPADKVFKVFADLDNLGPKLHPQYFKSIETIEGNGDVGTIKLFTFGDGIPFTSGKYKTESVDVSKYSYSYSVIEGDVLMGILDSINHDVKVVPSADGGSVFKQTVVYNCKGSEKPSEEFLHKEKDVYSNIFKTLEAYAIANP</sequence>
<feature type="domain" description="Bet v I/Major latex protein" evidence="2">
    <location>
        <begin position="1"/>
        <end position="154"/>
    </location>
</feature>
<dbReference type="InterPro" id="IPR050279">
    <property type="entry name" value="Plant_def-hormone_signal"/>
</dbReference>
<evidence type="ECO:0000256" key="1">
    <source>
        <dbReference type="ARBA" id="ARBA00009744"/>
    </source>
</evidence>
<dbReference type="SUPFAM" id="SSF55961">
    <property type="entry name" value="Bet v1-like"/>
    <property type="match status" value="1"/>
</dbReference>
<dbReference type="PANTHER" id="PTHR31213:SF55">
    <property type="entry name" value="STRESS-INDUCED PROTEIN SAM22"/>
    <property type="match status" value="1"/>
</dbReference>
<dbReference type="GO" id="GO:0005737">
    <property type="term" value="C:cytoplasm"/>
    <property type="evidence" value="ECO:0007669"/>
    <property type="project" value="TreeGrafter"/>
</dbReference>
<dbReference type="GO" id="GO:0010427">
    <property type="term" value="F:abscisic acid binding"/>
    <property type="evidence" value="ECO:0007669"/>
    <property type="project" value="InterPro"/>
</dbReference>
<dbReference type="AlphaFoldDB" id="A0AAD5C6Q3"/>
<dbReference type="GO" id="GO:0006952">
    <property type="term" value="P:defense response"/>
    <property type="evidence" value="ECO:0007669"/>
    <property type="project" value="InterPro"/>
</dbReference>
<reference evidence="3" key="1">
    <citation type="submission" date="2022-06" db="EMBL/GenBank/DDBJ databases">
        <title>Uncovering the hologenomic basis of an extraordinary plant invasion.</title>
        <authorList>
            <person name="Bieker V.C."/>
            <person name="Martin M.D."/>
            <person name="Gilbert T."/>
            <person name="Hodgins K."/>
            <person name="Battlay P."/>
            <person name="Petersen B."/>
            <person name="Wilson J."/>
        </authorList>
    </citation>
    <scope>NUCLEOTIDE SEQUENCE</scope>
    <source>
        <strain evidence="3">AA19_3_7</strain>
        <tissue evidence="3">Leaf</tissue>
    </source>
</reference>
<dbReference type="Pfam" id="PF00407">
    <property type="entry name" value="Bet_v_1"/>
    <property type="match status" value="1"/>
</dbReference>
<dbReference type="SMART" id="SM01037">
    <property type="entry name" value="Bet_v_1"/>
    <property type="match status" value="1"/>
</dbReference>